<reference evidence="8" key="1">
    <citation type="submission" date="2019-04" db="EMBL/GenBank/DDBJ databases">
        <authorList>
            <consortium name="Science for Life Laboratories"/>
        </authorList>
    </citation>
    <scope>NUCLEOTIDE SEQUENCE</scope>
    <source>
        <strain evidence="8">MBLW1</strain>
    </source>
</reference>
<dbReference type="GO" id="GO:0008233">
    <property type="term" value="F:peptidase activity"/>
    <property type="evidence" value="ECO:0007669"/>
    <property type="project" value="UniProtKB-KW"/>
</dbReference>
<keyword evidence="3" id="KW-0068">Autocatalytic cleavage</keyword>
<feature type="site" description="Cleavage; by autolysis" evidence="7">
    <location>
        <begin position="241"/>
        <end position="242"/>
    </location>
</feature>
<evidence type="ECO:0000256" key="7">
    <source>
        <dbReference type="PIRSR" id="PIRSR600246-3"/>
    </source>
</evidence>
<evidence type="ECO:0000256" key="1">
    <source>
        <dbReference type="ARBA" id="ARBA00022670"/>
    </source>
</evidence>
<name>A0A6C2YRY0_9BACT</name>
<dbReference type="FunFam" id="3.60.20.30:FF:000001">
    <property type="entry name" value="Isoaspartyl peptidase/L-asparaginase"/>
    <property type="match status" value="1"/>
</dbReference>
<feature type="binding site" evidence="6">
    <location>
        <begin position="270"/>
        <end position="273"/>
    </location>
    <ligand>
        <name>substrate</name>
    </ligand>
</feature>
<dbReference type="FunCoup" id="A0A6C2YRY0">
    <property type="interactions" value="262"/>
</dbReference>
<evidence type="ECO:0000256" key="4">
    <source>
        <dbReference type="ARBA" id="ARBA00069124"/>
    </source>
</evidence>
<evidence type="ECO:0000313" key="8">
    <source>
        <dbReference type="EMBL" id="VIP04104.1"/>
    </source>
</evidence>
<evidence type="ECO:0000256" key="6">
    <source>
        <dbReference type="PIRSR" id="PIRSR600246-2"/>
    </source>
</evidence>
<evidence type="ECO:0000313" key="9">
    <source>
        <dbReference type="Proteomes" id="UP000464378"/>
    </source>
</evidence>
<keyword evidence="9" id="KW-1185">Reference proteome</keyword>
<gene>
    <name evidence="8" type="ORF">GMBLW1_50890</name>
</gene>
<evidence type="ECO:0000256" key="3">
    <source>
        <dbReference type="ARBA" id="ARBA00022813"/>
    </source>
</evidence>
<keyword evidence="1" id="KW-0645">Protease</keyword>
<proteinExistence type="predicted"/>
<dbReference type="PANTHER" id="PTHR10188">
    <property type="entry name" value="L-ASPARAGINASE"/>
    <property type="match status" value="1"/>
</dbReference>
<protein>
    <recommendedName>
        <fullName evidence="4">Isoaspartyl peptidase</fullName>
    </recommendedName>
</protein>
<dbReference type="InterPro" id="IPR000246">
    <property type="entry name" value="Peptidase_T2"/>
</dbReference>
<dbReference type="EMBL" id="LR593887">
    <property type="protein sequence ID" value="VTS05575.1"/>
    <property type="molecule type" value="Genomic_DNA"/>
</dbReference>
<dbReference type="EMBL" id="LR586016">
    <property type="protein sequence ID" value="VIP04104.1"/>
    <property type="molecule type" value="Genomic_DNA"/>
</dbReference>
<dbReference type="CDD" id="cd04701">
    <property type="entry name" value="Asparaginase_2"/>
    <property type="match status" value="1"/>
</dbReference>
<dbReference type="KEGG" id="tim:GMBLW1_50890"/>
<dbReference type="SUPFAM" id="SSF56235">
    <property type="entry name" value="N-terminal nucleophile aminohydrolases (Ntn hydrolases)"/>
    <property type="match status" value="1"/>
</dbReference>
<dbReference type="InParanoid" id="A0A6C2YRY0"/>
<accession>A0A6C2YRY0</accession>
<dbReference type="PANTHER" id="PTHR10188:SF6">
    <property type="entry name" value="N(4)-(BETA-N-ACETYLGLUCOSAMINYL)-L-ASPARAGINASE"/>
    <property type="match status" value="1"/>
</dbReference>
<feature type="binding site" evidence="6">
    <location>
        <begin position="293"/>
        <end position="296"/>
    </location>
    <ligand>
        <name>substrate</name>
    </ligand>
</feature>
<sequence>MKPRKRFGRVGLVLTVISVGILSGWGLSMAEPRQARASTVLVIHGGAGPMSEAEMTAAGLGRAEFEAVLAQSLAAGYERYLQKRTSVEIVESAIRVLEDSELFNAGRGAVLTADGRAELDASIMEGRTTGTGPGKRDPRKRAGAVTGVTHVKNPISAARAVMEMPDSRHLLLAGAGAEEYVLSEAVRTRFDIQAVSNLYFWTDRQVTTIRNRHRRETEGKPMGAANSEADHAQAEAKQRFGTVGAVARDTQGQLAAGTSTGGMTGKATGRIGDSPIIGAGTYADDRACGVSCTGTGELFIRHAVAHDVVARMLYGKATLKEAVSQTIAQLPDEPGGVGGLIALTPSGEHQFGMTPLTDGMYRGYVTSEGEIVVAIFAKDVEKTVKIPRANPK</sequence>
<feature type="active site" description="Nucleophile" evidence="5">
    <location>
        <position position="242"/>
    </location>
</feature>
<dbReference type="GO" id="GO:0016811">
    <property type="term" value="F:hydrolase activity, acting on carbon-nitrogen (but not peptide) bonds, in linear amides"/>
    <property type="evidence" value="ECO:0007669"/>
    <property type="project" value="UniProtKB-ARBA"/>
</dbReference>
<dbReference type="GO" id="GO:0006508">
    <property type="term" value="P:proteolysis"/>
    <property type="evidence" value="ECO:0007669"/>
    <property type="project" value="UniProtKB-KW"/>
</dbReference>
<evidence type="ECO:0000256" key="2">
    <source>
        <dbReference type="ARBA" id="ARBA00022801"/>
    </source>
</evidence>
<dbReference type="Pfam" id="PF01112">
    <property type="entry name" value="Asparaginase_2"/>
    <property type="match status" value="1"/>
</dbReference>
<dbReference type="AlphaFoldDB" id="A0A6C2YRY0"/>
<dbReference type="Gene3D" id="3.60.20.30">
    <property type="entry name" value="(Glycosyl)asparaginase"/>
    <property type="match status" value="1"/>
</dbReference>
<dbReference type="RefSeq" id="WP_162659232.1">
    <property type="nucleotide sequence ID" value="NZ_LR593887.1"/>
</dbReference>
<dbReference type="Proteomes" id="UP000464378">
    <property type="component" value="Chromosome"/>
</dbReference>
<organism evidence="8">
    <name type="scientific">Tuwongella immobilis</name>
    <dbReference type="NCBI Taxonomy" id="692036"/>
    <lineage>
        <taxon>Bacteria</taxon>
        <taxon>Pseudomonadati</taxon>
        <taxon>Planctomycetota</taxon>
        <taxon>Planctomycetia</taxon>
        <taxon>Gemmatales</taxon>
        <taxon>Gemmataceae</taxon>
        <taxon>Tuwongella</taxon>
    </lineage>
</organism>
<dbReference type="InterPro" id="IPR029055">
    <property type="entry name" value="Ntn_hydrolases_N"/>
</dbReference>
<keyword evidence="2" id="KW-0378">Hydrolase</keyword>
<evidence type="ECO:0000256" key="5">
    <source>
        <dbReference type="PIRSR" id="PIRSR600246-1"/>
    </source>
</evidence>